<dbReference type="Pfam" id="PF07096">
    <property type="entry name" value="DUF1358"/>
    <property type="match status" value="1"/>
</dbReference>
<keyword evidence="7" id="KW-0496">Mitochondrion</keyword>
<reference evidence="11 12" key="1">
    <citation type="journal article" date="2007" name="Nature">
        <title>Evolution of genes and genomes on the Drosophila phylogeny.</title>
        <authorList>
            <consortium name="Drosophila 12 Genomes Consortium"/>
            <person name="Clark A.G."/>
            <person name="Eisen M.B."/>
            <person name="Smith D.R."/>
            <person name="Bergman C.M."/>
            <person name="Oliver B."/>
            <person name="Markow T.A."/>
            <person name="Kaufman T.C."/>
            <person name="Kellis M."/>
            <person name="Gelbart W."/>
            <person name="Iyer V.N."/>
            <person name="Pollard D.A."/>
            <person name="Sackton T.B."/>
            <person name="Larracuente A.M."/>
            <person name="Singh N.D."/>
            <person name="Abad J.P."/>
            <person name="Abt D.N."/>
            <person name="Adryan B."/>
            <person name="Aguade M."/>
            <person name="Akashi H."/>
            <person name="Anderson W.W."/>
            <person name="Aquadro C.F."/>
            <person name="Ardell D.H."/>
            <person name="Arguello R."/>
            <person name="Artieri C.G."/>
            <person name="Barbash D.A."/>
            <person name="Barker D."/>
            <person name="Barsanti P."/>
            <person name="Batterham P."/>
            <person name="Batzoglou S."/>
            <person name="Begun D."/>
            <person name="Bhutkar A."/>
            <person name="Blanco E."/>
            <person name="Bosak S.A."/>
            <person name="Bradley R.K."/>
            <person name="Brand A.D."/>
            <person name="Brent M.R."/>
            <person name="Brooks A.N."/>
            <person name="Brown R.H."/>
            <person name="Butlin R.K."/>
            <person name="Caggese C."/>
            <person name="Calvi B.R."/>
            <person name="Bernardo de Carvalho A."/>
            <person name="Caspi A."/>
            <person name="Castrezana S."/>
            <person name="Celniker S.E."/>
            <person name="Chang J.L."/>
            <person name="Chapple C."/>
            <person name="Chatterji S."/>
            <person name="Chinwalla A."/>
            <person name="Civetta A."/>
            <person name="Clifton S.W."/>
            <person name="Comeron J.M."/>
            <person name="Costello J.C."/>
            <person name="Coyne J.A."/>
            <person name="Daub J."/>
            <person name="David R.G."/>
            <person name="Delcher A.L."/>
            <person name="Delehaunty K."/>
            <person name="Do C.B."/>
            <person name="Ebling H."/>
            <person name="Edwards K."/>
            <person name="Eickbush T."/>
            <person name="Evans J.D."/>
            <person name="Filipski A."/>
            <person name="Findeiss S."/>
            <person name="Freyhult E."/>
            <person name="Fulton L."/>
            <person name="Fulton R."/>
            <person name="Garcia A.C."/>
            <person name="Gardiner A."/>
            <person name="Garfield D.A."/>
            <person name="Garvin B.E."/>
            <person name="Gibson G."/>
            <person name="Gilbert D."/>
            <person name="Gnerre S."/>
            <person name="Godfrey J."/>
            <person name="Good R."/>
            <person name="Gotea V."/>
            <person name="Gravely B."/>
            <person name="Greenberg A.J."/>
            <person name="Griffiths-Jones S."/>
            <person name="Gross S."/>
            <person name="Guigo R."/>
            <person name="Gustafson E.A."/>
            <person name="Haerty W."/>
            <person name="Hahn M.W."/>
            <person name="Halligan D.L."/>
            <person name="Halpern A.L."/>
            <person name="Halter G.M."/>
            <person name="Han M.V."/>
            <person name="Heger A."/>
            <person name="Hillier L."/>
            <person name="Hinrichs A.S."/>
            <person name="Holmes I."/>
            <person name="Hoskins R.A."/>
            <person name="Hubisz M.J."/>
            <person name="Hultmark D."/>
            <person name="Huntley M.A."/>
            <person name="Jaffe D.B."/>
            <person name="Jagadeeshan S."/>
            <person name="Jeck W.R."/>
            <person name="Johnson J."/>
            <person name="Jones C.D."/>
            <person name="Jordan W.C."/>
            <person name="Karpen G.H."/>
            <person name="Kataoka E."/>
            <person name="Keightley P.D."/>
            <person name="Kheradpour P."/>
            <person name="Kirkness E.F."/>
            <person name="Koerich L.B."/>
            <person name="Kristiansen K."/>
            <person name="Kudrna D."/>
            <person name="Kulathinal R.J."/>
            <person name="Kumar S."/>
            <person name="Kwok R."/>
            <person name="Lander E."/>
            <person name="Langley C.H."/>
            <person name="Lapoint R."/>
            <person name="Lazzaro B.P."/>
            <person name="Lee S.J."/>
            <person name="Levesque L."/>
            <person name="Li R."/>
            <person name="Lin C.F."/>
            <person name="Lin M.F."/>
            <person name="Lindblad-Toh K."/>
            <person name="Llopart A."/>
            <person name="Long M."/>
            <person name="Low L."/>
            <person name="Lozovsky E."/>
            <person name="Lu J."/>
            <person name="Luo M."/>
            <person name="Machado C.A."/>
            <person name="Makalowski W."/>
            <person name="Marzo M."/>
            <person name="Matsuda M."/>
            <person name="Matzkin L."/>
            <person name="McAllister B."/>
            <person name="McBride C.S."/>
            <person name="McKernan B."/>
            <person name="McKernan K."/>
            <person name="Mendez-Lago M."/>
            <person name="Minx P."/>
            <person name="Mollenhauer M.U."/>
            <person name="Montooth K."/>
            <person name="Mount S.M."/>
            <person name="Mu X."/>
            <person name="Myers E."/>
            <person name="Negre B."/>
            <person name="Newfeld S."/>
            <person name="Nielsen R."/>
            <person name="Noor M.A."/>
            <person name="O'Grady P."/>
            <person name="Pachter L."/>
            <person name="Papaceit M."/>
            <person name="Parisi M.J."/>
            <person name="Parisi M."/>
            <person name="Parts L."/>
            <person name="Pedersen J.S."/>
            <person name="Pesole G."/>
            <person name="Phillippy A.M."/>
            <person name="Ponting C.P."/>
            <person name="Pop M."/>
            <person name="Porcelli D."/>
            <person name="Powell J.R."/>
            <person name="Prohaska S."/>
            <person name="Pruitt K."/>
            <person name="Puig M."/>
            <person name="Quesneville H."/>
            <person name="Ram K.R."/>
            <person name="Rand D."/>
            <person name="Rasmussen M.D."/>
            <person name="Reed L.K."/>
            <person name="Reenan R."/>
            <person name="Reily A."/>
            <person name="Remington K.A."/>
            <person name="Rieger T.T."/>
            <person name="Ritchie M.G."/>
            <person name="Robin C."/>
            <person name="Rogers Y.H."/>
            <person name="Rohde C."/>
            <person name="Rozas J."/>
            <person name="Rubenfield M.J."/>
            <person name="Ruiz A."/>
            <person name="Russo S."/>
            <person name="Salzberg S.L."/>
            <person name="Sanchez-Gracia A."/>
            <person name="Saranga D.J."/>
            <person name="Sato H."/>
            <person name="Schaeffer S.W."/>
            <person name="Schatz M.C."/>
            <person name="Schlenke T."/>
            <person name="Schwartz R."/>
            <person name="Segarra C."/>
            <person name="Singh R.S."/>
            <person name="Sirot L."/>
            <person name="Sirota M."/>
            <person name="Sisneros N.B."/>
            <person name="Smith C.D."/>
            <person name="Smith T.F."/>
            <person name="Spieth J."/>
            <person name="Stage D.E."/>
            <person name="Stark A."/>
            <person name="Stephan W."/>
            <person name="Strausberg R.L."/>
            <person name="Strempel S."/>
            <person name="Sturgill D."/>
            <person name="Sutton G."/>
            <person name="Sutton G.G."/>
            <person name="Tao W."/>
            <person name="Teichmann S."/>
            <person name="Tobari Y.N."/>
            <person name="Tomimura Y."/>
            <person name="Tsolas J.M."/>
            <person name="Valente V.L."/>
            <person name="Venter E."/>
            <person name="Venter J.C."/>
            <person name="Vicario S."/>
            <person name="Vieira F.G."/>
            <person name="Vilella A.J."/>
            <person name="Villasante A."/>
            <person name="Walenz B."/>
            <person name="Wang J."/>
            <person name="Wasserman M."/>
            <person name="Watts T."/>
            <person name="Wilson D."/>
            <person name="Wilson R.K."/>
            <person name="Wing R.A."/>
            <person name="Wolfner M.F."/>
            <person name="Wong A."/>
            <person name="Wong G.K."/>
            <person name="Wu C.I."/>
            <person name="Wu G."/>
            <person name="Yamamoto D."/>
            <person name="Yang H.P."/>
            <person name="Yang S.P."/>
            <person name="Yorke J.A."/>
            <person name="Yoshida K."/>
            <person name="Zdobnov E."/>
            <person name="Zhang P."/>
            <person name="Zhang Y."/>
            <person name="Zimin A.V."/>
            <person name="Baldwin J."/>
            <person name="Abdouelleil A."/>
            <person name="Abdulkadir J."/>
            <person name="Abebe A."/>
            <person name="Abera B."/>
            <person name="Abreu J."/>
            <person name="Acer S.C."/>
            <person name="Aftuck L."/>
            <person name="Alexander A."/>
            <person name="An P."/>
            <person name="Anderson E."/>
            <person name="Anderson S."/>
            <person name="Arachi H."/>
            <person name="Azer M."/>
            <person name="Bachantsang P."/>
            <person name="Barry A."/>
            <person name="Bayul T."/>
            <person name="Berlin A."/>
            <person name="Bessette D."/>
            <person name="Bloom T."/>
            <person name="Blye J."/>
            <person name="Boguslavskiy L."/>
            <person name="Bonnet C."/>
            <person name="Boukhgalter B."/>
            <person name="Bourzgui I."/>
            <person name="Brown A."/>
            <person name="Cahill P."/>
            <person name="Channer S."/>
            <person name="Cheshatsang Y."/>
            <person name="Chuda L."/>
            <person name="Citroen M."/>
            <person name="Collymore A."/>
            <person name="Cooke P."/>
            <person name="Costello M."/>
            <person name="D'Aco K."/>
            <person name="Daza R."/>
            <person name="De Haan G."/>
            <person name="DeGray S."/>
            <person name="DeMaso C."/>
            <person name="Dhargay N."/>
            <person name="Dooley K."/>
            <person name="Dooley E."/>
            <person name="Doricent M."/>
            <person name="Dorje P."/>
            <person name="Dorjee K."/>
            <person name="Dupes A."/>
            <person name="Elong R."/>
            <person name="Falk J."/>
            <person name="Farina A."/>
            <person name="Faro S."/>
            <person name="Ferguson D."/>
            <person name="Fisher S."/>
            <person name="Foley C.D."/>
            <person name="Franke A."/>
            <person name="Friedrich D."/>
            <person name="Gadbois L."/>
            <person name="Gearin G."/>
            <person name="Gearin C.R."/>
            <person name="Giannoukos G."/>
            <person name="Goode T."/>
            <person name="Graham J."/>
            <person name="Grandbois E."/>
            <person name="Grewal S."/>
            <person name="Gyaltsen K."/>
            <person name="Hafez N."/>
            <person name="Hagos B."/>
            <person name="Hall J."/>
            <person name="Henson C."/>
            <person name="Hollinger A."/>
            <person name="Honan T."/>
            <person name="Huard M.D."/>
            <person name="Hughes L."/>
            <person name="Hurhula B."/>
            <person name="Husby M.E."/>
            <person name="Kamat A."/>
            <person name="Kanga B."/>
            <person name="Kashin S."/>
            <person name="Khazanovich D."/>
            <person name="Kisner P."/>
            <person name="Lance K."/>
            <person name="Lara M."/>
            <person name="Lee W."/>
            <person name="Lennon N."/>
            <person name="Letendre F."/>
            <person name="LeVine R."/>
            <person name="Lipovsky A."/>
            <person name="Liu X."/>
            <person name="Liu J."/>
            <person name="Liu S."/>
            <person name="Lokyitsang T."/>
            <person name="Lokyitsang Y."/>
            <person name="Lubonja R."/>
            <person name="Lui A."/>
            <person name="MacDonald P."/>
            <person name="Magnisalis V."/>
            <person name="Maru K."/>
            <person name="Matthews C."/>
            <person name="McCusker W."/>
            <person name="McDonough S."/>
            <person name="Mehta T."/>
            <person name="Meldrim J."/>
            <person name="Meneus L."/>
            <person name="Mihai O."/>
            <person name="Mihalev A."/>
            <person name="Mihova T."/>
            <person name="Mittelman R."/>
            <person name="Mlenga V."/>
            <person name="Montmayeur A."/>
            <person name="Mulrain L."/>
            <person name="Navidi A."/>
            <person name="Naylor J."/>
            <person name="Negash T."/>
            <person name="Nguyen T."/>
            <person name="Nguyen N."/>
            <person name="Nicol R."/>
            <person name="Norbu C."/>
            <person name="Norbu N."/>
            <person name="Novod N."/>
            <person name="O'Neill B."/>
            <person name="Osman S."/>
            <person name="Markiewicz E."/>
            <person name="Oyono O.L."/>
            <person name="Patti C."/>
            <person name="Phunkhang P."/>
            <person name="Pierre F."/>
            <person name="Priest M."/>
            <person name="Raghuraman S."/>
            <person name="Rege F."/>
            <person name="Reyes R."/>
            <person name="Rise C."/>
            <person name="Rogov P."/>
            <person name="Ross K."/>
            <person name="Ryan E."/>
            <person name="Settipalli S."/>
            <person name="Shea T."/>
            <person name="Sherpa N."/>
            <person name="Shi L."/>
            <person name="Shih D."/>
            <person name="Sparrow T."/>
            <person name="Spaulding J."/>
            <person name="Stalker J."/>
            <person name="Stange-Thomann N."/>
            <person name="Stavropoulos S."/>
            <person name="Stone C."/>
            <person name="Strader C."/>
            <person name="Tesfaye S."/>
            <person name="Thomson T."/>
            <person name="Thoulutsang Y."/>
            <person name="Thoulutsang D."/>
            <person name="Topham K."/>
            <person name="Topping I."/>
            <person name="Tsamla T."/>
            <person name="Vassiliev H."/>
            <person name="Vo A."/>
            <person name="Wangchuk T."/>
            <person name="Wangdi T."/>
            <person name="Weiand M."/>
            <person name="Wilkinson J."/>
            <person name="Wilson A."/>
            <person name="Yadav S."/>
            <person name="Young G."/>
            <person name="Yu Q."/>
            <person name="Zembek L."/>
            <person name="Zhong D."/>
            <person name="Zimmer A."/>
            <person name="Zwirko Z."/>
            <person name="Jaffe D.B."/>
            <person name="Alvarez P."/>
            <person name="Brockman W."/>
            <person name="Butler J."/>
            <person name="Chin C."/>
            <person name="Gnerre S."/>
            <person name="Grabherr M."/>
            <person name="Kleber M."/>
            <person name="Mauceli E."/>
            <person name="MacCallum I."/>
        </authorList>
    </citation>
    <scope>NUCLEOTIDE SEQUENCE [LARGE SCALE GENOMIC DNA]</scope>
    <source>
        <strain evidence="12">Tucson 15287-2541.00</strain>
    </source>
</reference>
<feature type="transmembrane region" description="Helical" evidence="10">
    <location>
        <begin position="23"/>
        <end position="44"/>
    </location>
</feature>
<evidence type="ECO:0000256" key="1">
    <source>
        <dbReference type="ARBA" id="ARBA00004448"/>
    </source>
</evidence>
<evidence type="ECO:0000256" key="5">
    <source>
        <dbReference type="ARBA" id="ARBA00022792"/>
    </source>
</evidence>
<protein>
    <recommendedName>
        <fullName evidence="3">Transmembrane protein 242</fullName>
    </recommendedName>
</protein>
<dbReference type="EMBL" id="CH916376">
    <property type="protein sequence ID" value="EDV95383.1"/>
    <property type="molecule type" value="Genomic_DNA"/>
</dbReference>
<dbReference type="PhylomeDB" id="B4JXA7"/>
<keyword evidence="6 10" id="KW-1133">Transmembrane helix</keyword>
<proteinExistence type="inferred from homology"/>
<dbReference type="Proteomes" id="UP000001070">
    <property type="component" value="Unassembled WGS sequence"/>
</dbReference>
<keyword evidence="12" id="KW-1185">Reference proteome</keyword>
<accession>B4JXA7</accession>
<feature type="transmembrane region" description="Helical" evidence="10">
    <location>
        <begin position="76"/>
        <end position="96"/>
    </location>
</feature>
<dbReference type="KEGG" id="dgr:6569253"/>
<dbReference type="PANTHER" id="PTHR13141:SF4">
    <property type="entry name" value="TRANSMEMBRANE PROTEIN 242"/>
    <property type="match status" value="1"/>
</dbReference>
<keyword evidence="8 10" id="KW-0472">Membrane</keyword>
<evidence type="ECO:0000256" key="3">
    <source>
        <dbReference type="ARBA" id="ARBA00013934"/>
    </source>
</evidence>
<dbReference type="STRING" id="7222.B4JXA7"/>
<dbReference type="PANTHER" id="PTHR13141">
    <property type="entry name" value="TRANSMEMBRANE PROTEIN 242"/>
    <property type="match status" value="1"/>
</dbReference>
<organism evidence="12">
    <name type="scientific">Drosophila grimshawi</name>
    <name type="common">Hawaiian fruit fly</name>
    <name type="synonym">Idiomyia grimshawi</name>
    <dbReference type="NCBI Taxonomy" id="7222"/>
    <lineage>
        <taxon>Eukaryota</taxon>
        <taxon>Metazoa</taxon>
        <taxon>Ecdysozoa</taxon>
        <taxon>Arthropoda</taxon>
        <taxon>Hexapoda</taxon>
        <taxon>Insecta</taxon>
        <taxon>Pterygota</taxon>
        <taxon>Neoptera</taxon>
        <taxon>Endopterygota</taxon>
        <taxon>Diptera</taxon>
        <taxon>Brachycera</taxon>
        <taxon>Muscomorpha</taxon>
        <taxon>Ephydroidea</taxon>
        <taxon>Drosophilidae</taxon>
        <taxon>Drosophila</taxon>
        <taxon>Hawaiian Drosophila</taxon>
    </lineage>
</organism>
<evidence type="ECO:0000256" key="9">
    <source>
        <dbReference type="ARBA" id="ARBA00045905"/>
    </source>
</evidence>
<evidence type="ECO:0000256" key="6">
    <source>
        <dbReference type="ARBA" id="ARBA00022989"/>
    </source>
</evidence>
<evidence type="ECO:0000313" key="11">
    <source>
        <dbReference type="EMBL" id="EDV95383.1"/>
    </source>
</evidence>
<dbReference type="OrthoDB" id="2378895at2759"/>
<gene>
    <name evidence="11" type="primary">Dgri\GH17914</name>
    <name evidence="11" type="ORF">Dgri_GH17914</name>
</gene>
<dbReference type="InterPro" id="IPR009792">
    <property type="entry name" value="TMEM242"/>
</dbReference>
<evidence type="ECO:0000256" key="4">
    <source>
        <dbReference type="ARBA" id="ARBA00022692"/>
    </source>
</evidence>
<dbReference type="OMA" id="RSPEWFN"/>
<name>B4JXA7_DROGR</name>
<dbReference type="GO" id="GO:0005743">
    <property type="term" value="C:mitochondrial inner membrane"/>
    <property type="evidence" value="ECO:0007669"/>
    <property type="project" value="UniProtKB-SubCell"/>
</dbReference>
<keyword evidence="5" id="KW-0999">Mitochondrion inner membrane</keyword>
<evidence type="ECO:0000256" key="2">
    <source>
        <dbReference type="ARBA" id="ARBA00007570"/>
    </source>
</evidence>
<dbReference type="AlphaFoldDB" id="B4JXA7"/>
<sequence length="146" mass="16000">MSEAVPAVDAVAAEKQRKFRIQAAAFMGLVGGISALFGFSRTLATAKKSDSKVLQQQGTRQGIILMDEGATLAMRALGWGTLYAVLGTGTFFYGFWKLSGAKDFEEFRMKMGNALPRITKDEPPQSSTDFESLTDLMKYLAAWNKE</sequence>
<evidence type="ECO:0000256" key="10">
    <source>
        <dbReference type="SAM" id="Phobius"/>
    </source>
</evidence>
<evidence type="ECO:0000256" key="8">
    <source>
        <dbReference type="ARBA" id="ARBA00023136"/>
    </source>
</evidence>
<dbReference type="FunCoup" id="B4JXA7">
    <property type="interactions" value="428"/>
</dbReference>
<keyword evidence="4 10" id="KW-0812">Transmembrane</keyword>
<evidence type="ECO:0000256" key="7">
    <source>
        <dbReference type="ARBA" id="ARBA00023128"/>
    </source>
</evidence>
<comment type="subcellular location">
    <subcellularLocation>
        <location evidence="1">Mitochondrion inner membrane</location>
        <topology evidence="1">Multi-pass membrane protein</topology>
    </subcellularLocation>
</comment>
<comment type="similarity">
    <text evidence="2">Belongs to the TMEM242 family.</text>
</comment>
<dbReference type="InParanoid" id="B4JXA7"/>
<evidence type="ECO:0000313" key="12">
    <source>
        <dbReference type="Proteomes" id="UP000001070"/>
    </source>
</evidence>
<comment type="function">
    <text evidence="9">Scaffold protein that participates in the c-ring assembly of mitochondrial ATP synthase (F(1)F(0) ATP synthase or complex V) by facilitating the membrane insertion and oligomer formation of the subunit c/ATP5MC3. Participates in the incorporation of the c-ring into vestigial complexes. Additionally influences the incorporation of subunits MT-ATP6, MT-ATP8, ATP5MJ, and ATP5MK in the ATP synthase.</text>
</comment>
<dbReference type="eggNOG" id="ENOG502S2GB">
    <property type="taxonomic scope" value="Eukaryota"/>
</dbReference>
<dbReference type="HOGENOM" id="CLU_115460_1_0_1"/>